<evidence type="ECO:0000256" key="1">
    <source>
        <dbReference type="SAM" id="MobiDB-lite"/>
    </source>
</evidence>
<protein>
    <recommendedName>
        <fullName evidence="4">Coiled-coil SMC6 And NSE5 INteracting (CANIN) domain-containing protein</fullName>
    </recommendedName>
</protein>
<feature type="region of interest" description="Disordered" evidence="1">
    <location>
        <begin position="46"/>
        <end position="77"/>
    </location>
</feature>
<comment type="caution">
    <text evidence="2">The sequence shown here is derived from an EMBL/GenBank/DDBJ whole genome shotgun (WGS) entry which is preliminary data.</text>
</comment>
<reference evidence="2" key="2">
    <citation type="submission" date="2023-04" db="EMBL/GenBank/DDBJ databases">
        <authorList>
            <person name="Bruccoleri R.E."/>
            <person name="Oakeley E.J."/>
            <person name="Faust A.-M."/>
            <person name="Dessus-Babus S."/>
            <person name="Altorfer M."/>
            <person name="Burckhardt D."/>
            <person name="Oertli M."/>
            <person name="Naumann U."/>
            <person name="Petersen F."/>
            <person name="Wong J."/>
        </authorList>
    </citation>
    <scope>NUCLEOTIDE SEQUENCE</scope>
    <source>
        <strain evidence="2">GSM-AAB239-AS_SAM_17_03QT</strain>
        <tissue evidence="2">Leaf</tissue>
    </source>
</reference>
<dbReference type="AlphaFoldDB" id="A0AAX6HQM5"/>
<evidence type="ECO:0008006" key="4">
    <source>
        <dbReference type="Google" id="ProtNLM"/>
    </source>
</evidence>
<evidence type="ECO:0000313" key="2">
    <source>
        <dbReference type="EMBL" id="KAJ6843118.1"/>
    </source>
</evidence>
<keyword evidence="3" id="KW-1185">Reference proteome</keyword>
<organism evidence="2 3">
    <name type="scientific">Iris pallida</name>
    <name type="common">Sweet iris</name>
    <dbReference type="NCBI Taxonomy" id="29817"/>
    <lineage>
        <taxon>Eukaryota</taxon>
        <taxon>Viridiplantae</taxon>
        <taxon>Streptophyta</taxon>
        <taxon>Embryophyta</taxon>
        <taxon>Tracheophyta</taxon>
        <taxon>Spermatophyta</taxon>
        <taxon>Magnoliopsida</taxon>
        <taxon>Liliopsida</taxon>
        <taxon>Asparagales</taxon>
        <taxon>Iridaceae</taxon>
        <taxon>Iridoideae</taxon>
        <taxon>Irideae</taxon>
        <taxon>Iris</taxon>
    </lineage>
</organism>
<dbReference type="EMBL" id="JANAVB010007398">
    <property type="protein sequence ID" value="KAJ6843118.1"/>
    <property type="molecule type" value="Genomic_DNA"/>
</dbReference>
<reference evidence="2" key="1">
    <citation type="journal article" date="2023" name="GigaByte">
        <title>Genome assembly of the bearded iris, Iris pallida Lam.</title>
        <authorList>
            <person name="Bruccoleri R.E."/>
            <person name="Oakeley E.J."/>
            <person name="Faust A.M.E."/>
            <person name="Altorfer M."/>
            <person name="Dessus-Babus S."/>
            <person name="Burckhardt D."/>
            <person name="Oertli M."/>
            <person name="Naumann U."/>
            <person name="Petersen F."/>
            <person name="Wong J."/>
        </authorList>
    </citation>
    <scope>NUCLEOTIDE SEQUENCE</scope>
    <source>
        <strain evidence="2">GSM-AAB239-AS_SAM_17_03QT</strain>
    </source>
</reference>
<evidence type="ECO:0000313" key="3">
    <source>
        <dbReference type="Proteomes" id="UP001140949"/>
    </source>
</evidence>
<name>A0AAX6HQM5_IRIPA</name>
<sequence length="460" mass="51916">MAAIGDDEPLDFEKEDLLVTPSRPAAKRRKVIGLDDLLSDYYTEQVEKKPKGSALSKGCNSDDEDDETQKLSNFGMGGRKDVEEISNEDEIPLWGQTIFGNQKPPPAFLGPVDCEFLQSLLNNELNTILELDSKQGESFLEGLLINGWLSKLSMICGFVEDSVASWTFHKLLYSSHEELQVSSCDFWCGVLLSKNEENQPLVRLGWFPTYSLLNGALQIYGYISDTSEDSSSISNTLHTGCEGPPQNIISWLRVVSACCKIRSIRAIFSSSEAEDFLIVIFQLLLDRQLQGLSFILHECLQSVIGFFSESEWDESSKKVSCRAAYRIHKDFNCVRIVESISGISSRSKNLRSQVALQILLVSCNRKVTDGEGVIKFITSINVKDKKCDIFKLYLYLVLAENWLLSYQPVDEDDVILRLWYKYLRVCSSQITSSDWRSYASKVRNKASYLLQNSVQRGNIA</sequence>
<proteinExistence type="predicted"/>
<accession>A0AAX6HQM5</accession>
<dbReference type="Proteomes" id="UP001140949">
    <property type="component" value="Unassembled WGS sequence"/>
</dbReference>
<gene>
    <name evidence="2" type="ORF">M6B38_300285</name>
</gene>
<dbReference type="PANTHER" id="PTHR37212">
    <property type="entry name" value="ACTIN PROTEIN 2/3 COMPLEX SUBUNIT-LIKE PROTEIN"/>
    <property type="match status" value="1"/>
</dbReference>
<dbReference type="PANTHER" id="PTHR37212:SF2">
    <property type="entry name" value="ACTIN PROTEIN 2_3 COMPLEX SUBUNIT-LIKE PROTEIN"/>
    <property type="match status" value="1"/>
</dbReference>